<evidence type="ECO:0000313" key="4">
    <source>
        <dbReference type="Proteomes" id="UP000290289"/>
    </source>
</evidence>
<comment type="caution">
    <text evidence="3">The sequence shown here is derived from an EMBL/GenBank/DDBJ whole genome shotgun (WGS) entry which is preliminary data.</text>
</comment>
<reference evidence="3 4" key="1">
    <citation type="submission" date="2018-10" db="EMBL/GenBank/DDBJ databases">
        <title>A high-quality apple genome assembly.</title>
        <authorList>
            <person name="Hu J."/>
        </authorList>
    </citation>
    <scope>NUCLEOTIDE SEQUENCE [LARGE SCALE GENOMIC DNA]</scope>
    <source>
        <strain evidence="4">cv. HFTH1</strain>
        <tissue evidence="3">Young leaf</tissue>
    </source>
</reference>
<evidence type="ECO:0000256" key="2">
    <source>
        <dbReference type="SAM" id="MobiDB-lite"/>
    </source>
</evidence>
<dbReference type="Gene3D" id="3.40.395.10">
    <property type="entry name" value="Adenoviral Proteinase, Chain A"/>
    <property type="match status" value="1"/>
</dbReference>
<evidence type="ECO:0000256" key="1">
    <source>
        <dbReference type="SAM" id="Coils"/>
    </source>
</evidence>
<protein>
    <recommendedName>
        <fullName evidence="5">Ubiquitin-like protease family profile domain-containing protein</fullName>
    </recommendedName>
</protein>
<dbReference type="AlphaFoldDB" id="A0A498HXR5"/>
<name>A0A498HXR5_MALDO</name>
<feature type="coiled-coil region" evidence="1">
    <location>
        <begin position="120"/>
        <end position="147"/>
    </location>
</feature>
<keyword evidence="4" id="KW-1185">Reference proteome</keyword>
<dbReference type="InterPro" id="IPR038765">
    <property type="entry name" value="Papain-like_cys_pep_sf"/>
</dbReference>
<gene>
    <name evidence="3" type="ORF">DVH24_016515</name>
</gene>
<dbReference type="SUPFAM" id="SSF54001">
    <property type="entry name" value="Cysteine proteinases"/>
    <property type="match status" value="1"/>
</dbReference>
<evidence type="ECO:0008006" key="5">
    <source>
        <dbReference type="Google" id="ProtNLM"/>
    </source>
</evidence>
<organism evidence="3 4">
    <name type="scientific">Malus domestica</name>
    <name type="common">Apple</name>
    <name type="synonym">Pyrus malus</name>
    <dbReference type="NCBI Taxonomy" id="3750"/>
    <lineage>
        <taxon>Eukaryota</taxon>
        <taxon>Viridiplantae</taxon>
        <taxon>Streptophyta</taxon>
        <taxon>Embryophyta</taxon>
        <taxon>Tracheophyta</taxon>
        <taxon>Spermatophyta</taxon>
        <taxon>Magnoliopsida</taxon>
        <taxon>eudicotyledons</taxon>
        <taxon>Gunneridae</taxon>
        <taxon>Pentapetalae</taxon>
        <taxon>rosids</taxon>
        <taxon>fabids</taxon>
        <taxon>Rosales</taxon>
        <taxon>Rosaceae</taxon>
        <taxon>Amygdaloideae</taxon>
        <taxon>Maleae</taxon>
        <taxon>Malus</taxon>
    </lineage>
</organism>
<proteinExistence type="predicted"/>
<dbReference type="EMBL" id="RDQH01000341">
    <property type="protein sequence ID" value="RXH73693.1"/>
    <property type="molecule type" value="Genomic_DNA"/>
</dbReference>
<feature type="compositionally biased region" description="Basic and acidic residues" evidence="2">
    <location>
        <begin position="22"/>
        <end position="34"/>
    </location>
</feature>
<evidence type="ECO:0000313" key="3">
    <source>
        <dbReference type="EMBL" id="RXH73693.1"/>
    </source>
</evidence>
<dbReference type="Proteomes" id="UP000290289">
    <property type="component" value="Chromosome 15"/>
</dbReference>
<keyword evidence="1" id="KW-0175">Coiled coil</keyword>
<sequence>MVLYAHADDENVPIKLDDVHEQTVNKEDEDHADPHSPATNVAEFDAPNWQLIATQDFCSPSSKFPPNVTPLVIATNGMNDNAAEKSNPPSRMSEMDIRCETAEIKVDVLTESLIIADCDLEAARVQIDKLIEENKKLKNQLAEIQNMGSYLSVLTQCSMYRRIKTREGRIRRRLPDFSYGSTIKKRKTSMKRVRNSFECSVAAHDVSRKKVRVDTEKICKKKNVQKPIPMQTMLENSKEKNTFCDSASETVDKHPLVQQKGVTSDEGENYNTDVVKNIFELKKTVVGPYFDDDDFNRLEKCMNSEYLGTALWKSDRAIVLQEDILFLLTNKAITTNAIDAYGDILHMHQANDKKIQKESYFMSANIWDFKISNNLKALETFLYNPLLKVFGKYDMIFFPIRHGFEDHYTLALLDTIEGKWYHYNPSLPKNGNLHNPCFNDAVQLSKMVMEFLKHHQKRSIFALREGVIVKGLFHPDSGVMEGKMYPMSNDEKLTFQSIKDIHIDWPMVLVHKCPQQAPGSITLYEDDEYASLIVASKMWPIMENFEEDELLEYRATCVGAFLNDESNWSHA</sequence>
<accession>A0A498HXR5</accession>
<feature type="region of interest" description="Disordered" evidence="2">
    <location>
        <begin position="22"/>
        <end position="41"/>
    </location>
</feature>